<evidence type="ECO:0000259" key="1">
    <source>
        <dbReference type="Pfam" id="PF01593"/>
    </source>
</evidence>
<dbReference type="RefSeq" id="WP_345067171.1">
    <property type="nucleotide sequence ID" value="NZ_BAABEX010000030.1"/>
</dbReference>
<dbReference type="InterPro" id="IPR002937">
    <property type="entry name" value="Amino_oxidase"/>
</dbReference>
<evidence type="ECO:0000313" key="2">
    <source>
        <dbReference type="EMBL" id="GAA4429809.1"/>
    </source>
</evidence>
<dbReference type="PANTHER" id="PTHR42923">
    <property type="entry name" value="PROTOPORPHYRINOGEN OXIDASE"/>
    <property type="match status" value="1"/>
</dbReference>
<organism evidence="2 3">
    <name type="scientific">Acidovorax lacteus</name>
    <dbReference type="NCBI Taxonomy" id="1924988"/>
    <lineage>
        <taxon>Bacteria</taxon>
        <taxon>Pseudomonadati</taxon>
        <taxon>Pseudomonadota</taxon>
        <taxon>Betaproteobacteria</taxon>
        <taxon>Burkholderiales</taxon>
        <taxon>Comamonadaceae</taxon>
        <taxon>Acidovorax</taxon>
    </lineage>
</organism>
<accession>A0ABP8LHG1</accession>
<evidence type="ECO:0000313" key="3">
    <source>
        <dbReference type="Proteomes" id="UP001501788"/>
    </source>
</evidence>
<dbReference type="Proteomes" id="UP001501788">
    <property type="component" value="Unassembled WGS sequence"/>
</dbReference>
<dbReference type="Gene3D" id="3.90.660.10">
    <property type="match status" value="1"/>
</dbReference>
<dbReference type="Gene3D" id="3.50.50.60">
    <property type="entry name" value="FAD/NAD(P)-binding domain"/>
    <property type="match status" value="2"/>
</dbReference>
<keyword evidence="3" id="KW-1185">Reference proteome</keyword>
<sequence>MHSASSTSGATAPRVAIVGGGWAGMAAAMHWHGQGAQITVYEAARTLGGRARSVPARLPDGRAVMLDNGQHILVGAYRDCLALMRTVGLAPERLLLRMPLALQYPDRSGLRMPDLPPPWDALAGIAQARGWTWGERLALLQTAARWRLQGFCCAPEVTVRQLCQRLPRRLIDEFIDPLCVSALNTPAAEASGAVFLRVLQDSLFAGRGGSHLLLPRTDLGRLWPEAAADWLRARGCNVHLGRRVQGLAQRPAGGWTLLGVEGETGAAPPSYDTVVMACPSWETSRLVAGASGLGAGDLQAAAHWCARADALRFEAITTVYLWEPGVRLPLPMLSLRHSTQEPAHFAFDRGQLDGPSGLMAFVISASSTDRGLLETQVLAQARRALGMFGVNRPQVVQTIVEKRATFACTPALARPPRQILPGLTACGDYVDGPYPATLEGAVRSALAP</sequence>
<dbReference type="PANTHER" id="PTHR42923:SF47">
    <property type="entry name" value="BLR3003 PROTEIN"/>
    <property type="match status" value="1"/>
</dbReference>
<feature type="domain" description="Amine oxidase" evidence="1">
    <location>
        <begin position="23"/>
        <end position="446"/>
    </location>
</feature>
<dbReference type="Pfam" id="PF01593">
    <property type="entry name" value="Amino_oxidase"/>
    <property type="match status" value="1"/>
</dbReference>
<dbReference type="NCBIfam" id="TIGR03467">
    <property type="entry name" value="HpnE"/>
    <property type="match status" value="1"/>
</dbReference>
<dbReference type="SUPFAM" id="SSF51905">
    <property type="entry name" value="FAD/NAD(P)-binding domain"/>
    <property type="match status" value="1"/>
</dbReference>
<dbReference type="InterPro" id="IPR036188">
    <property type="entry name" value="FAD/NAD-bd_sf"/>
</dbReference>
<dbReference type="InterPro" id="IPR050464">
    <property type="entry name" value="Zeta_carotene_desat/Oxidored"/>
</dbReference>
<reference evidence="3" key="1">
    <citation type="journal article" date="2019" name="Int. J. Syst. Evol. Microbiol.">
        <title>The Global Catalogue of Microorganisms (GCM) 10K type strain sequencing project: providing services to taxonomists for standard genome sequencing and annotation.</title>
        <authorList>
            <consortium name="The Broad Institute Genomics Platform"/>
            <consortium name="The Broad Institute Genome Sequencing Center for Infectious Disease"/>
            <person name="Wu L."/>
            <person name="Ma J."/>
        </authorList>
    </citation>
    <scope>NUCLEOTIDE SEQUENCE [LARGE SCALE GENOMIC DNA]</scope>
    <source>
        <strain evidence="3">JCM 31890</strain>
    </source>
</reference>
<name>A0ABP8LHG1_9BURK</name>
<protein>
    <submittedName>
        <fullName evidence="2">Hydroxysqualene dehydroxylase HpnE</fullName>
    </submittedName>
</protein>
<proteinExistence type="predicted"/>
<gene>
    <name evidence="2" type="primary">hpnE</name>
    <name evidence="2" type="ORF">GCM10023090_30350</name>
</gene>
<dbReference type="EMBL" id="BAABEX010000030">
    <property type="protein sequence ID" value="GAA4429809.1"/>
    <property type="molecule type" value="Genomic_DNA"/>
</dbReference>
<comment type="caution">
    <text evidence="2">The sequence shown here is derived from an EMBL/GenBank/DDBJ whole genome shotgun (WGS) entry which is preliminary data.</text>
</comment>
<dbReference type="InterPro" id="IPR017830">
    <property type="entry name" value="SQase_HpnE"/>
</dbReference>